<dbReference type="GO" id="GO:0005507">
    <property type="term" value="F:copper ion binding"/>
    <property type="evidence" value="ECO:0007669"/>
    <property type="project" value="InterPro"/>
</dbReference>
<organism evidence="13 14">
    <name type="scientific">Phaeosphaeria nodorum (strain SN15 / ATCC MYA-4574 / FGSC 10173)</name>
    <name type="common">Glume blotch fungus</name>
    <name type="synonym">Parastagonospora nodorum</name>
    <dbReference type="NCBI Taxonomy" id="321614"/>
    <lineage>
        <taxon>Eukaryota</taxon>
        <taxon>Fungi</taxon>
        <taxon>Dikarya</taxon>
        <taxon>Ascomycota</taxon>
        <taxon>Pezizomycotina</taxon>
        <taxon>Dothideomycetes</taxon>
        <taxon>Pleosporomycetidae</taxon>
        <taxon>Pleosporales</taxon>
        <taxon>Pleosporineae</taxon>
        <taxon>Phaeosphaeriaceae</taxon>
        <taxon>Parastagonospora</taxon>
    </lineage>
</organism>
<keyword evidence="4 7" id="KW-0801">TPQ</keyword>
<evidence type="ECO:0000256" key="1">
    <source>
        <dbReference type="ARBA" id="ARBA00001935"/>
    </source>
</evidence>
<dbReference type="AlphaFoldDB" id="A0A7U2EVX9"/>
<dbReference type="SUPFAM" id="SSF54416">
    <property type="entry name" value="Amine oxidase N-terminal region"/>
    <property type="match status" value="2"/>
</dbReference>
<name>A0A7U2EVX9_PHANO</name>
<dbReference type="Pfam" id="PF09248">
    <property type="entry name" value="DUF1965"/>
    <property type="match status" value="1"/>
</dbReference>
<feature type="active site" description="Schiff-base intermediate with substrate; via topaquinone" evidence="7">
    <location>
        <position position="490"/>
    </location>
</feature>
<feature type="domain" description="Copper amine oxidase catalytic" evidence="11">
    <location>
        <begin position="330"/>
        <end position="734"/>
    </location>
</feature>
<dbReference type="EC" id="1.4.3.-" evidence="9"/>
<evidence type="ECO:0000256" key="2">
    <source>
        <dbReference type="ARBA" id="ARBA00007983"/>
    </source>
</evidence>
<evidence type="ECO:0000256" key="6">
    <source>
        <dbReference type="ARBA" id="ARBA00023008"/>
    </source>
</evidence>
<evidence type="ECO:0000256" key="8">
    <source>
        <dbReference type="PIRSR" id="PIRSR600269-51"/>
    </source>
</evidence>
<evidence type="ECO:0000256" key="3">
    <source>
        <dbReference type="ARBA" id="ARBA00022723"/>
    </source>
</evidence>
<keyword evidence="3 9" id="KW-0479">Metal-binding</keyword>
<feature type="modified residue" description="2',4',5'-topaquinone" evidence="8">
    <location>
        <position position="490"/>
    </location>
</feature>
<dbReference type="PANTHER" id="PTHR10638">
    <property type="entry name" value="COPPER AMINE OXIDASE"/>
    <property type="match status" value="1"/>
</dbReference>
<dbReference type="Pfam" id="PF01179">
    <property type="entry name" value="Cu_amine_oxid"/>
    <property type="match status" value="1"/>
</dbReference>
<comment type="similarity">
    <text evidence="2 9">Belongs to the copper/topaquinone oxidase family.</text>
</comment>
<gene>
    <name evidence="13" type="ORF">JI435_073790</name>
</gene>
<keyword evidence="14" id="KW-1185">Reference proteome</keyword>
<evidence type="ECO:0000313" key="13">
    <source>
        <dbReference type="EMBL" id="QRC94103.1"/>
    </source>
</evidence>
<evidence type="ECO:0000256" key="7">
    <source>
        <dbReference type="PIRSR" id="PIRSR600269-50"/>
    </source>
</evidence>
<dbReference type="GO" id="GO:0009308">
    <property type="term" value="P:amine metabolic process"/>
    <property type="evidence" value="ECO:0007669"/>
    <property type="project" value="UniProtKB-UniRule"/>
</dbReference>
<feature type="domain" description="DUF1965" evidence="12">
    <location>
        <begin position="249"/>
        <end position="312"/>
    </location>
</feature>
<keyword evidence="5 9" id="KW-0560">Oxidoreductase</keyword>
<dbReference type="PRINTS" id="PR00766">
    <property type="entry name" value="CUDAOXIDASE"/>
</dbReference>
<dbReference type="InterPro" id="IPR015798">
    <property type="entry name" value="Cu_amine_oxidase_C"/>
</dbReference>
<dbReference type="InterPro" id="IPR016182">
    <property type="entry name" value="Cu_amine_oxidase_N-reg"/>
</dbReference>
<evidence type="ECO:0000259" key="12">
    <source>
        <dbReference type="Pfam" id="PF09248"/>
    </source>
</evidence>
<protein>
    <recommendedName>
        <fullName evidence="9">Amine oxidase</fullName>
        <ecNumber evidence="9">1.4.3.-</ecNumber>
    </recommendedName>
</protein>
<dbReference type="Proteomes" id="UP000663193">
    <property type="component" value="Chromosome 4"/>
</dbReference>
<evidence type="ECO:0000259" key="11">
    <source>
        <dbReference type="Pfam" id="PF01179"/>
    </source>
</evidence>
<dbReference type="EMBL" id="CP069026">
    <property type="protein sequence ID" value="QRC94103.1"/>
    <property type="molecule type" value="Genomic_DNA"/>
</dbReference>
<dbReference type="GO" id="GO:0008131">
    <property type="term" value="F:primary methylamine oxidase activity"/>
    <property type="evidence" value="ECO:0007669"/>
    <property type="project" value="InterPro"/>
</dbReference>
<dbReference type="InterPro" id="IPR015328">
    <property type="entry name" value="DUF1965"/>
</dbReference>
<evidence type="ECO:0000313" key="14">
    <source>
        <dbReference type="Proteomes" id="UP000663193"/>
    </source>
</evidence>
<accession>A0A7U2EVX9</accession>
<feature type="active site" description="Proton acceptor" evidence="7">
    <location>
        <position position="402"/>
    </location>
</feature>
<comment type="cofactor">
    <cofactor evidence="1">
        <name>Cu cation</name>
        <dbReference type="ChEBI" id="CHEBI:23378"/>
    </cofactor>
</comment>
<evidence type="ECO:0000256" key="10">
    <source>
        <dbReference type="SAM" id="SignalP"/>
    </source>
</evidence>
<dbReference type="FunFam" id="3.10.450.40:FF:000018">
    <property type="entry name" value="Amine oxidase"/>
    <property type="match status" value="1"/>
</dbReference>
<comment type="cofactor">
    <cofactor evidence="9">
        <name>Cu cation</name>
        <dbReference type="ChEBI" id="CHEBI:23378"/>
    </cofactor>
    <text evidence="9">Contains 1 topaquinone per subunit.</text>
</comment>
<evidence type="ECO:0000256" key="5">
    <source>
        <dbReference type="ARBA" id="ARBA00023002"/>
    </source>
</evidence>
<dbReference type="SUPFAM" id="SSF49998">
    <property type="entry name" value="Amine oxidase catalytic domain"/>
    <property type="match status" value="1"/>
</dbReference>
<dbReference type="GO" id="GO:0048038">
    <property type="term" value="F:quinone binding"/>
    <property type="evidence" value="ECO:0007669"/>
    <property type="project" value="InterPro"/>
</dbReference>
<dbReference type="Gene3D" id="3.10.450.40">
    <property type="match status" value="2"/>
</dbReference>
<dbReference type="VEuPathDB" id="FungiDB:JI435_073790"/>
<keyword evidence="10" id="KW-0732">Signal</keyword>
<dbReference type="Gene3D" id="2.70.98.20">
    <property type="entry name" value="Copper amine oxidase, catalytic domain"/>
    <property type="match status" value="1"/>
</dbReference>
<keyword evidence="6 9" id="KW-0186">Copper</keyword>
<dbReference type="PANTHER" id="PTHR10638:SF20">
    <property type="entry name" value="AMINE OXIDASE"/>
    <property type="match status" value="1"/>
</dbReference>
<proteinExistence type="inferred from homology"/>
<comment type="PTM">
    <text evidence="8 9">Topaquinone (TPQ) is generated by copper-dependent autoxidation of a specific tyrosyl residue.</text>
</comment>
<dbReference type="InterPro" id="IPR000269">
    <property type="entry name" value="Cu_amine_oxidase"/>
</dbReference>
<feature type="chain" id="PRO_5030792523" description="Amine oxidase" evidence="10">
    <location>
        <begin position="20"/>
        <end position="783"/>
    </location>
</feature>
<sequence length="783" mass="87451">MMILPFAGLTFASLALSSALPPLGAERKLLHDLLGKRGYNGSSCLNDAAPVTSAPKPNIWAQIPPEDNLAVWNLLHAPESGLNLTHPSKAIPSDNYVFWIDTLPLNKTDVLPFIDGAGAMPAKYARAIIFQGGKSDPDSQEYMIGPLPVANTTTIQKLDYIYNGGKGGSIPYNARFWDEPRTAATDPLIASIMSNISDITASLFQGAVYYGAKDNRTTLAMTSGEPRSFDGTQAFRNIMFRIPGPATYMTPLDFFLLIDCTGTDPSLYKMKGFVTGEKFYPTISALRTAFEAGELGMEFDQTLDADWAMVDYKPELGVRDLEDRLAPATLEIGGKRYKVDEKNQYVEYMGWSFYIAFSRTTGIMFYDIKFKGERILYELSLQEATAQYGGNQPKSANTVYHDTYYSLGMEMGTLIEGYDCPWGSTFWNLTYHSNNGSVVNTNSLCMFEADMNFPLSRHRTGESNKYGFSSLGTVKGAQLTVRAIATVGNYDYMFDYGFHQDGSLEVSVRASGYLQSSYYYPNQGKWGPRIQQAIQGSLHDHVITFKGDFDVLGTGNSLQVSELKAVNQSQPWFPELGVFEQIELDVSMMQEEKQFNWAPNNEAMYVVLNPNATNKWGEMRGYRLVPGRSDIHLTTLGSPWSLKNSEFAKTHLAVSRQHDNEVFANSVQNANLPWAPQQDFSKFFDGENIEDEDLVVWFNLGMHHYTRSEDVPVTLYTEAYSSIVFAPQNFFDRAQDGDLLNRRWIVVNSTTGELKYETYGVGLETCPVQLAEPAERILGVVNI</sequence>
<dbReference type="InterPro" id="IPR036460">
    <property type="entry name" value="Cu_amine_oxidase_C_sf"/>
</dbReference>
<dbReference type="OrthoDB" id="3341590at2759"/>
<feature type="signal peptide" evidence="10">
    <location>
        <begin position="1"/>
        <end position="19"/>
    </location>
</feature>
<reference evidence="14" key="1">
    <citation type="journal article" date="2021" name="BMC Genomics">
        <title>Chromosome-level genome assembly and manually-curated proteome of model necrotroph Parastagonospora nodorum Sn15 reveals a genome-wide trove of candidate effector homologs, and redundancy of virulence-related functions within an accessory chromosome.</title>
        <authorList>
            <person name="Bertazzoni S."/>
            <person name="Jones D.A.B."/>
            <person name="Phan H.T."/>
            <person name="Tan K.-C."/>
            <person name="Hane J.K."/>
        </authorList>
    </citation>
    <scope>NUCLEOTIDE SEQUENCE [LARGE SCALE GENOMIC DNA]</scope>
    <source>
        <strain evidence="14">SN15 / ATCC MYA-4574 / FGSC 10173)</strain>
    </source>
</reference>
<evidence type="ECO:0000256" key="9">
    <source>
        <dbReference type="RuleBase" id="RU000672"/>
    </source>
</evidence>
<evidence type="ECO:0000256" key="4">
    <source>
        <dbReference type="ARBA" id="ARBA00022772"/>
    </source>
</evidence>